<dbReference type="InterPro" id="IPR002885">
    <property type="entry name" value="PPR_rpt"/>
</dbReference>
<evidence type="ECO:0000256" key="2">
    <source>
        <dbReference type="ARBA" id="ARBA00008668"/>
    </source>
</evidence>
<protein>
    <submittedName>
        <fullName evidence="10">Uncharacterized protein</fullName>
    </submittedName>
</protein>
<feature type="repeat" description="PPR" evidence="9">
    <location>
        <begin position="67"/>
        <end position="101"/>
    </location>
</feature>
<dbReference type="NCBIfam" id="TIGR00756">
    <property type="entry name" value="PPR"/>
    <property type="match status" value="4"/>
</dbReference>
<dbReference type="Pfam" id="PF00657">
    <property type="entry name" value="Lipase_GDSL"/>
    <property type="match status" value="1"/>
</dbReference>
<keyword evidence="3" id="KW-0964">Secreted</keyword>
<evidence type="ECO:0000256" key="7">
    <source>
        <dbReference type="ARBA" id="ARBA00022963"/>
    </source>
</evidence>
<evidence type="ECO:0000256" key="6">
    <source>
        <dbReference type="ARBA" id="ARBA00022801"/>
    </source>
</evidence>
<dbReference type="InterPro" id="IPR001087">
    <property type="entry name" value="GDSL"/>
</dbReference>
<comment type="subcellular location">
    <subcellularLocation>
        <location evidence="1">Secreted</location>
    </subcellularLocation>
</comment>
<evidence type="ECO:0000313" key="11">
    <source>
        <dbReference type="Proteomes" id="UP000316621"/>
    </source>
</evidence>
<dbReference type="Pfam" id="PF13041">
    <property type="entry name" value="PPR_2"/>
    <property type="match status" value="2"/>
</dbReference>
<evidence type="ECO:0000256" key="4">
    <source>
        <dbReference type="ARBA" id="ARBA00022729"/>
    </source>
</evidence>
<dbReference type="CDD" id="cd01837">
    <property type="entry name" value="SGNH_plant_lipase_like"/>
    <property type="match status" value="1"/>
</dbReference>
<dbReference type="Pfam" id="PF12854">
    <property type="entry name" value="PPR_1"/>
    <property type="match status" value="1"/>
</dbReference>
<dbReference type="Proteomes" id="UP000316621">
    <property type="component" value="Chromosome 7"/>
</dbReference>
<dbReference type="InterPro" id="IPR044730">
    <property type="entry name" value="RNase_H-like_dom_plant"/>
</dbReference>
<dbReference type="InterPro" id="IPR011990">
    <property type="entry name" value="TPR-like_helical_dom_sf"/>
</dbReference>
<accession>A0A4Y7K8W1</accession>
<dbReference type="PANTHER" id="PTHR45650">
    <property type="entry name" value="GDSL-LIKE LIPASE/ACYLHYDROLASE-RELATED"/>
    <property type="match status" value="1"/>
</dbReference>
<keyword evidence="5" id="KW-0677">Repeat</keyword>
<dbReference type="CDD" id="cd06222">
    <property type="entry name" value="RNase_H_like"/>
    <property type="match status" value="1"/>
</dbReference>
<dbReference type="InterPro" id="IPR036514">
    <property type="entry name" value="SGNH_hydro_sf"/>
</dbReference>
<name>A0A4Y7K8W1_PAPSO</name>
<evidence type="ECO:0000256" key="3">
    <source>
        <dbReference type="ARBA" id="ARBA00022525"/>
    </source>
</evidence>
<dbReference type="InterPro" id="IPR035669">
    <property type="entry name" value="SGNH_plant_lipase-like"/>
</dbReference>
<dbReference type="PROSITE" id="PS51375">
    <property type="entry name" value="PPR"/>
    <property type="match status" value="5"/>
</dbReference>
<keyword evidence="7" id="KW-0442">Lipid degradation</keyword>
<evidence type="ECO:0000256" key="5">
    <source>
        <dbReference type="ARBA" id="ARBA00022737"/>
    </source>
</evidence>
<proteinExistence type="inferred from homology"/>
<dbReference type="SUPFAM" id="SSF52266">
    <property type="entry name" value="SGNH hydrolase"/>
    <property type="match status" value="1"/>
</dbReference>
<feature type="repeat" description="PPR" evidence="9">
    <location>
        <begin position="194"/>
        <end position="224"/>
    </location>
</feature>
<dbReference type="STRING" id="3469.A0A4Y7K8W1"/>
<dbReference type="Gene3D" id="1.25.40.10">
    <property type="entry name" value="Tetratricopeptide repeat domain"/>
    <property type="match status" value="3"/>
</dbReference>
<evidence type="ECO:0000256" key="1">
    <source>
        <dbReference type="ARBA" id="ARBA00004613"/>
    </source>
</evidence>
<sequence length="802" mass="89461">MRNYYGNNSISQELENFVRDECETLKRGLNPDVCTFTVLIKGMCMQGKIFLALQVFDKMTEIGIQPDVVMFGTVVTGLCKTGEIGLAMEFPRMMAKWNCSPNVVVYSSLINGLCSANRFHEAKRLLDDMTSRGITANSRKLHEAMKLFKNLKQNGFKPTVVTYNILLAGLYRDGRVGSAQTLFMEMKSFGLSPSEVTYGTMLDGLCKNGHLEKAIALYKTAERTYKHTSEFRHSRKELDAMEITNTICCIVLTRSDRAYLLGYQIAPPVGTIHVNDIKWLGYSCHVNVSEAIVWLLAKDNSKAFDFGACLWWNSGNRGTTSFLRKTQYLKEMLNCSESNDVILENDSQSLIFILQGYDIIPWKVMNIILYIKAQVSLFGKVEFSFALREANCCADALRHHTLSELKVGCSLSLSILSSHFQNDIFLAPNGIKSLWFLCGIFCSSGSSLDQCKNTSTGYNPPAIFIFGDSLADVGNNNHLNTIAKAVSYPSGIDFPGGKPTGRYTNGRTVIDIVGQELGLKKFIPPSNDPATVGEVVFHGVNYASGGAGILNKTGYLFGARINLYAQIDNFAKTRQYIIRCLGSTAASELFKNAIFNFAVGCNDYLDNYFTPIFSIPDQIFVNVDVFTDLLISEFRIQLTSLYNLDARKIVVENIPVIGCIPTVREFSELWAPDTCSKQINNAAMLFNRKLKALIRELNSKLVGAKFVYADIYRIFSDLLHNYKAHGFEDNSSACCAKFGRFGGLSFCVPDARLCPDRSKYIFWDNAHPTDAANAVVAKRMVDGNINDMYPINIRKLVGQKKL</sequence>
<dbReference type="PANTHER" id="PTHR45650:SF4">
    <property type="entry name" value="GDSL-LIKE LIPASE_ACYLHYDROLASE FAMILY PROTEIN, EXPRESSED"/>
    <property type="match status" value="1"/>
</dbReference>
<dbReference type="GO" id="GO:0016042">
    <property type="term" value="P:lipid catabolic process"/>
    <property type="evidence" value="ECO:0007669"/>
    <property type="project" value="UniProtKB-KW"/>
</dbReference>
<feature type="repeat" description="PPR" evidence="9">
    <location>
        <begin position="32"/>
        <end position="66"/>
    </location>
</feature>
<feature type="repeat" description="PPR" evidence="9">
    <location>
        <begin position="159"/>
        <end position="193"/>
    </location>
</feature>
<reference evidence="10 11" key="1">
    <citation type="journal article" date="2018" name="Science">
        <title>The opium poppy genome and morphinan production.</title>
        <authorList>
            <person name="Guo L."/>
            <person name="Winzer T."/>
            <person name="Yang X."/>
            <person name="Li Y."/>
            <person name="Ning Z."/>
            <person name="He Z."/>
            <person name="Teodor R."/>
            <person name="Lu Y."/>
            <person name="Bowser T.A."/>
            <person name="Graham I.A."/>
            <person name="Ye K."/>
        </authorList>
    </citation>
    <scope>NUCLEOTIDE SEQUENCE [LARGE SCALE GENOMIC DNA]</scope>
    <source>
        <strain evidence="11">cv. HN1</strain>
        <tissue evidence="10">Leaves</tissue>
    </source>
</reference>
<feature type="repeat" description="PPR" evidence="9">
    <location>
        <begin position="102"/>
        <end position="136"/>
    </location>
</feature>
<dbReference type="Gramene" id="RZC68651">
    <property type="protein sequence ID" value="RZC68651"/>
    <property type="gene ID" value="C5167_031816"/>
</dbReference>
<evidence type="ECO:0000256" key="9">
    <source>
        <dbReference type="PROSITE-ProRule" id="PRU00708"/>
    </source>
</evidence>
<keyword evidence="4" id="KW-0732">Signal</keyword>
<comment type="similarity">
    <text evidence="2">Belongs to the 'GDSL' lipolytic enzyme family.</text>
</comment>
<keyword evidence="11" id="KW-1185">Reference proteome</keyword>
<dbReference type="EMBL" id="CM010721">
    <property type="protein sequence ID" value="RZC68651.1"/>
    <property type="molecule type" value="Genomic_DNA"/>
</dbReference>
<gene>
    <name evidence="10" type="ORF">C5167_031816</name>
</gene>
<dbReference type="GO" id="GO:0005576">
    <property type="term" value="C:extracellular region"/>
    <property type="evidence" value="ECO:0007669"/>
    <property type="project" value="UniProtKB-SubCell"/>
</dbReference>
<organism evidence="10 11">
    <name type="scientific">Papaver somniferum</name>
    <name type="common">Opium poppy</name>
    <dbReference type="NCBI Taxonomy" id="3469"/>
    <lineage>
        <taxon>Eukaryota</taxon>
        <taxon>Viridiplantae</taxon>
        <taxon>Streptophyta</taxon>
        <taxon>Embryophyta</taxon>
        <taxon>Tracheophyta</taxon>
        <taxon>Spermatophyta</taxon>
        <taxon>Magnoliopsida</taxon>
        <taxon>Ranunculales</taxon>
        <taxon>Papaveraceae</taxon>
        <taxon>Papaveroideae</taxon>
        <taxon>Papaver</taxon>
    </lineage>
</organism>
<keyword evidence="8" id="KW-0443">Lipid metabolism</keyword>
<evidence type="ECO:0000256" key="8">
    <source>
        <dbReference type="ARBA" id="ARBA00023098"/>
    </source>
</evidence>
<dbReference type="Gene3D" id="3.40.50.1110">
    <property type="entry name" value="SGNH hydrolase"/>
    <property type="match status" value="1"/>
</dbReference>
<dbReference type="GO" id="GO:0016788">
    <property type="term" value="F:hydrolase activity, acting on ester bonds"/>
    <property type="evidence" value="ECO:0007669"/>
    <property type="project" value="InterPro"/>
</dbReference>
<dbReference type="AlphaFoldDB" id="A0A4Y7K8W1"/>
<dbReference type="InterPro" id="IPR051238">
    <property type="entry name" value="GDSL_esterase/lipase"/>
</dbReference>
<keyword evidence="6" id="KW-0378">Hydrolase</keyword>
<evidence type="ECO:0000313" key="10">
    <source>
        <dbReference type="EMBL" id="RZC68651.1"/>
    </source>
</evidence>